<dbReference type="PANTHER" id="PTHR20881">
    <property type="entry name" value="3-METHYL-2-OXOBUTANOATE HYDROXYMETHYLTRANSFERASE"/>
    <property type="match status" value="1"/>
</dbReference>
<feature type="binding site" evidence="7">
    <location>
        <begin position="103"/>
        <end position="104"/>
    </location>
    <ligand>
        <name>3-methyl-2-oxobutanoate</name>
        <dbReference type="ChEBI" id="CHEBI:11851"/>
    </ligand>
</feature>
<dbReference type="GO" id="GO:0032259">
    <property type="term" value="P:methylation"/>
    <property type="evidence" value="ECO:0007669"/>
    <property type="project" value="UniProtKB-KW"/>
</dbReference>
<feature type="region of interest" description="Disordered" evidence="8">
    <location>
        <begin position="29"/>
        <end position="52"/>
    </location>
</feature>
<dbReference type="KEGG" id="rmu:RMDY18_13240"/>
<sequence length="324" mass="34599">MFPRGERYARLEPCRVRIVSMTTERSSEISSPYAAQPAATSAAAPATTSESKPFDLDTVKKVRTVHLAQAKATGQKFSMLTCYDALTAQIFDRAGIDMLLVGDSAANVVLGYESTLTITLDEMIPLVAAVSRGASRAMVVADLPFGSYEQSPQQAVASAVRLMKEGGAHAVKIEADASMAEWVRALVRTGIPVVAHVGFTPQSEHALGGFRVQGRGDASERVREDAVALAEAGAFCVLMEMVTAQTAQLVDEAVGTVPTIGIGASNVTTGQVLVWQDMMGVRSGRVPRFVKQFAQVGQVMEDAARAYREQVRSGEFPAAEHSFE</sequence>
<dbReference type="InterPro" id="IPR015813">
    <property type="entry name" value="Pyrv/PenolPyrv_kinase-like_dom"/>
</dbReference>
<dbReference type="GO" id="GO:0015940">
    <property type="term" value="P:pantothenate biosynthetic process"/>
    <property type="evidence" value="ECO:0007669"/>
    <property type="project" value="UniProtKB-UniRule"/>
</dbReference>
<feature type="binding site" evidence="7">
    <location>
        <position position="142"/>
    </location>
    <ligand>
        <name>Mg(2+)</name>
        <dbReference type="ChEBI" id="CHEBI:18420"/>
    </ligand>
</feature>
<evidence type="ECO:0000256" key="7">
    <source>
        <dbReference type="HAMAP-Rule" id="MF_00156"/>
    </source>
</evidence>
<name>D2NU30_ROTMD</name>
<reference evidence="10" key="1">
    <citation type="submission" date="2009-07" db="EMBL/GenBank/DDBJ databases">
        <title>Complete genome sequence of Rothia mucilaginosa DJ.</title>
        <authorList>
            <person name="Yamane K."/>
            <person name="Nambu T."/>
            <person name="Mashimo C."/>
            <person name="Sugimori C."/>
            <person name="Yamanaka T."/>
            <person name="Leung K."/>
            <person name="Fukushima H."/>
        </authorList>
    </citation>
    <scope>NUCLEOTIDE SEQUENCE [LARGE SCALE GENOMIC DNA]</scope>
    <source>
        <strain evidence="10">DY-18</strain>
    </source>
</reference>
<evidence type="ECO:0000256" key="6">
    <source>
        <dbReference type="ARBA" id="ARBA00056497"/>
    </source>
</evidence>
<evidence type="ECO:0000256" key="1">
    <source>
        <dbReference type="ARBA" id="ARBA00005033"/>
    </source>
</evidence>
<keyword evidence="9" id="KW-0489">Methyltransferase</keyword>
<dbReference type="GO" id="GO:0008168">
    <property type="term" value="F:methyltransferase activity"/>
    <property type="evidence" value="ECO:0007669"/>
    <property type="project" value="UniProtKB-KW"/>
</dbReference>
<feature type="compositionally biased region" description="Low complexity" evidence="8">
    <location>
        <begin position="30"/>
        <end position="49"/>
    </location>
</feature>
<evidence type="ECO:0000256" key="5">
    <source>
        <dbReference type="ARBA" id="ARBA00022679"/>
    </source>
</evidence>
<feature type="binding site" evidence="7">
    <location>
        <position position="172"/>
    </location>
    <ligand>
        <name>3-methyl-2-oxobutanoate</name>
        <dbReference type="ChEBI" id="CHEBI:11851"/>
    </ligand>
</feature>
<comment type="subcellular location">
    <subcellularLocation>
        <location evidence="7">Cytoplasm</location>
    </subcellularLocation>
</comment>
<evidence type="ECO:0000256" key="3">
    <source>
        <dbReference type="ARBA" id="ARBA00011424"/>
    </source>
</evidence>
<keyword evidence="7" id="KW-0460">Magnesium</keyword>
<feature type="active site" description="Proton acceptor" evidence="7">
    <location>
        <position position="240"/>
    </location>
</feature>
<feature type="binding site" evidence="7">
    <location>
        <position position="103"/>
    </location>
    <ligand>
        <name>Mg(2+)</name>
        <dbReference type="ChEBI" id="CHEBI:18420"/>
    </ligand>
</feature>
<evidence type="ECO:0000256" key="8">
    <source>
        <dbReference type="SAM" id="MobiDB-lite"/>
    </source>
</evidence>
<comment type="function">
    <text evidence="6 7">Catalyzes the reversible reaction in which hydroxymethyl group from 5,10-methylenetetrahydrofolate is transferred onto alpha-ketoisovalerate to form ketopantoate.</text>
</comment>
<keyword evidence="5 7" id="KW-0808">Transferase</keyword>
<reference evidence="9 10" key="2">
    <citation type="journal article" date="2010" name="J Osaka Dent Univ">
        <title>Isolation and identification of Rothia mucilaginosa from persistent apical periodontitis lesions.</title>
        <authorList>
            <person name="Yamane K."/>
            <person name="Yoshida M."/>
            <person name="Fujihira T."/>
            <person name="Baba T."/>
            <person name="Tsuji N."/>
            <person name="Hayashi H."/>
            <person name="Sugimori C."/>
            <person name="Yamanaka T."/>
            <person name="Mashimo C."/>
            <person name="Nambu T."/>
            <person name="Kawai H."/>
            <person name="Fukushima H."/>
        </authorList>
    </citation>
    <scope>NUCLEOTIDE SEQUENCE [LARGE SCALE GENOMIC DNA]</scope>
    <source>
        <strain evidence="9 10">DY-18</strain>
    </source>
</reference>
<comment type="catalytic activity">
    <reaction evidence="7">
        <text>(6R)-5,10-methylene-5,6,7,8-tetrahydrofolate + 3-methyl-2-oxobutanoate + H2O = 2-dehydropantoate + (6S)-5,6,7,8-tetrahydrofolate</text>
        <dbReference type="Rhea" id="RHEA:11824"/>
        <dbReference type="ChEBI" id="CHEBI:11561"/>
        <dbReference type="ChEBI" id="CHEBI:11851"/>
        <dbReference type="ChEBI" id="CHEBI:15377"/>
        <dbReference type="ChEBI" id="CHEBI:15636"/>
        <dbReference type="ChEBI" id="CHEBI:57453"/>
        <dbReference type="EC" id="2.1.2.11"/>
    </reaction>
</comment>
<keyword evidence="7" id="KW-0963">Cytoplasm</keyword>
<comment type="cofactor">
    <cofactor evidence="7">
        <name>Mg(2+)</name>
        <dbReference type="ChEBI" id="CHEBI:18420"/>
    </cofactor>
    <text evidence="7">Binds 1 Mg(2+) ion per subunit.</text>
</comment>
<dbReference type="AlphaFoldDB" id="D2NU30"/>
<dbReference type="FunFam" id="3.20.20.60:FF:000003">
    <property type="entry name" value="3-methyl-2-oxobutanoate hydroxymethyltransferase"/>
    <property type="match status" value="1"/>
</dbReference>
<keyword evidence="10" id="KW-1185">Reference proteome</keyword>
<comment type="subunit">
    <text evidence="3 7">Homodecamer; pentamer of dimers.</text>
</comment>
<dbReference type="EMBL" id="AP011540">
    <property type="protein sequence ID" value="BAI65156.1"/>
    <property type="molecule type" value="Genomic_DNA"/>
</dbReference>
<dbReference type="EC" id="2.1.2.11" evidence="7"/>
<dbReference type="InterPro" id="IPR003700">
    <property type="entry name" value="Pantoate_hydroxy_MeTrfase"/>
</dbReference>
<protein>
    <recommendedName>
        <fullName evidence="7">3-methyl-2-oxobutanoate hydroxymethyltransferase</fullName>
        <ecNumber evidence="7">2.1.2.11</ecNumber>
    </recommendedName>
    <alternativeName>
        <fullName evidence="7">Ketopantoate hydroxymethyltransferase</fullName>
        <shortName evidence="7">KPHMT</shortName>
    </alternativeName>
</protein>
<dbReference type="Pfam" id="PF02548">
    <property type="entry name" value="Pantoate_transf"/>
    <property type="match status" value="1"/>
</dbReference>
<evidence type="ECO:0000256" key="2">
    <source>
        <dbReference type="ARBA" id="ARBA00008676"/>
    </source>
</evidence>
<evidence type="ECO:0000256" key="4">
    <source>
        <dbReference type="ARBA" id="ARBA00022655"/>
    </source>
</evidence>
<dbReference type="NCBIfam" id="NF001452">
    <property type="entry name" value="PRK00311.1"/>
    <property type="match status" value="1"/>
</dbReference>
<dbReference type="HOGENOM" id="CLU_036645_1_0_11"/>
<gene>
    <name evidence="7" type="primary">panB</name>
    <name evidence="9" type="ordered locus">RMDY18_13240</name>
</gene>
<feature type="binding site" evidence="7">
    <location>
        <position position="174"/>
    </location>
    <ligand>
        <name>Mg(2+)</name>
        <dbReference type="ChEBI" id="CHEBI:18420"/>
    </ligand>
</feature>
<dbReference type="Proteomes" id="UP000001883">
    <property type="component" value="Chromosome"/>
</dbReference>
<dbReference type="NCBIfam" id="TIGR00222">
    <property type="entry name" value="panB"/>
    <property type="match status" value="1"/>
</dbReference>
<feature type="binding site" evidence="7">
    <location>
        <position position="142"/>
    </location>
    <ligand>
        <name>3-methyl-2-oxobutanoate</name>
        <dbReference type="ChEBI" id="CHEBI:11851"/>
    </ligand>
</feature>
<evidence type="ECO:0000313" key="9">
    <source>
        <dbReference type="EMBL" id="BAI65156.1"/>
    </source>
</evidence>
<dbReference type="Gene3D" id="3.20.20.60">
    <property type="entry name" value="Phosphoenolpyruvate-binding domains"/>
    <property type="match status" value="1"/>
</dbReference>
<reference evidence="9 10" key="3">
    <citation type="journal article" date="2010" name="Sequencing">
        <title>Complete Genome Sequence of Rothia mucilaginosa DY-18: A Clinical Isolate with Dense Meshwork-Like Structures from a Persistent Apical Periodontitis Lesion.</title>
        <authorList>
            <person name="Yamane K."/>
            <person name="Nambu T."/>
            <person name="Yamanaka T."/>
            <person name="Mashimo C."/>
            <person name="Sugimori C."/>
            <person name="Leung K.-P."/>
            <person name="Fukushima H."/>
        </authorList>
    </citation>
    <scope>NUCLEOTIDE SEQUENCE [LARGE SCALE GENOMIC DNA]</scope>
    <source>
        <strain evidence="9 10">DY-18</strain>
    </source>
</reference>
<dbReference type="InterPro" id="IPR040442">
    <property type="entry name" value="Pyrv_kinase-like_dom_sf"/>
</dbReference>
<keyword evidence="4 7" id="KW-0566">Pantothenate biosynthesis</keyword>
<comment type="pathway">
    <text evidence="1 7">Cofactor biosynthesis; (R)-pantothenate biosynthesis; (R)-pantoate from 3-methyl-2-oxobutanoate: step 1/2.</text>
</comment>
<dbReference type="CDD" id="cd06557">
    <property type="entry name" value="KPHMT-like"/>
    <property type="match status" value="1"/>
</dbReference>
<dbReference type="STRING" id="680646.RMDY18_13240"/>
<proteinExistence type="inferred from homology"/>
<keyword evidence="7" id="KW-0479">Metal-binding</keyword>
<dbReference type="eggNOG" id="COG0413">
    <property type="taxonomic scope" value="Bacteria"/>
</dbReference>
<dbReference type="HAMAP" id="MF_00156">
    <property type="entry name" value="PanB"/>
    <property type="match status" value="1"/>
</dbReference>
<accession>D2NU30</accession>
<organism evidence="9 10">
    <name type="scientific">Rothia mucilaginosa (strain DY-18)</name>
    <name type="common">Stomatococcus mucilaginosus</name>
    <dbReference type="NCBI Taxonomy" id="680646"/>
    <lineage>
        <taxon>Bacteria</taxon>
        <taxon>Bacillati</taxon>
        <taxon>Actinomycetota</taxon>
        <taxon>Actinomycetes</taxon>
        <taxon>Micrococcales</taxon>
        <taxon>Micrococcaceae</taxon>
        <taxon>Rothia</taxon>
    </lineage>
</organism>
<dbReference type="PANTHER" id="PTHR20881:SF0">
    <property type="entry name" value="3-METHYL-2-OXOBUTANOATE HYDROXYMETHYLTRANSFERASE"/>
    <property type="match status" value="1"/>
</dbReference>
<evidence type="ECO:0000313" key="10">
    <source>
        <dbReference type="Proteomes" id="UP000001883"/>
    </source>
</evidence>
<dbReference type="UniPathway" id="UPA00028">
    <property type="reaction ID" value="UER00003"/>
</dbReference>
<dbReference type="SUPFAM" id="SSF51621">
    <property type="entry name" value="Phosphoenolpyruvate/pyruvate domain"/>
    <property type="match status" value="1"/>
</dbReference>
<dbReference type="GO" id="GO:0003864">
    <property type="term" value="F:3-methyl-2-oxobutanoate hydroxymethyltransferase activity"/>
    <property type="evidence" value="ECO:0007669"/>
    <property type="project" value="UniProtKB-UniRule"/>
</dbReference>
<dbReference type="GO" id="GO:0005737">
    <property type="term" value="C:cytoplasm"/>
    <property type="evidence" value="ECO:0007669"/>
    <property type="project" value="UniProtKB-SubCell"/>
</dbReference>
<dbReference type="GO" id="GO:0000287">
    <property type="term" value="F:magnesium ion binding"/>
    <property type="evidence" value="ECO:0007669"/>
    <property type="project" value="TreeGrafter"/>
</dbReference>
<comment type="similarity">
    <text evidence="2 7">Belongs to the PanB family.</text>
</comment>